<proteinExistence type="predicted"/>
<evidence type="ECO:0000313" key="2">
    <source>
        <dbReference type="EMBL" id="MBC8558218.1"/>
    </source>
</evidence>
<organism evidence="2 3">
    <name type="scientific">Jutongia hominis</name>
    <dbReference type="NCBI Taxonomy" id="2763664"/>
    <lineage>
        <taxon>Bacteria</taxon>
        <taxon>Bacillati</taxon>
        <taxon>Bacillota</taxon>
        <taxon>Clostridia</taxon>
        <taxon>Lachnospirales</taxon>
        <taxon>Lachnospiraceae</taxon>
        <taxon>Jutongia</taxon>
    </lineage>
</organism>
<dbReference type="EMBL" id="JACRSW010000035">
    <property type="protein sequence ID" value="MBC8558218.1"/>
    <property type="molecule type" value="Genomic_DNA"/>
</dbReference>
<comment type="caution">
    <text evidence="2">The sequence shown here is derived from an EMBL/GenBank/DDBJ whole genome shotgun (WGS) entry which is preliminary data.</text>
</comment>
<evidence type="ECO:0000313" key="3">
    <source>
        <dbReference type="Proteomes" id="UP000637513"/>
    </source>
</evidence>
<name>A0ABR7MYF0_9FIRM</name>
<feature type="domain" description="PilZ" evidence="1">
    <location>
        <begin position="152"/>
        <end position="231"/>
    </location>
</feature>
<keyword evidence="3" id="KW-1185">Reference proteome</keyword>
<reference evidence="2 3" key="1">
    <citation type="submission" date="2020-08" db="EMBL/GenBank/DDBJ databases">
        <title>Genome public.</title>
        <authorList>
            <person name="Liu C."/>
            <person name="Sun Q."/>
        </authorList>
    </citation>
    <scope>NUCLEOTIDE SEQUENCE [LARGE SCALE GENOMIC DNA]</scope>
    <source>
        <strain evidence="2 3">BX3</strain>
    </source>
</reference>
<dbReference type="Proteomes" id="UP000637513">
    <property type="component" value="Unassembled WGS sequence"/>
</dbReference>
<accession>A0ABR7MYF0</accession>
<dbReference type="InterPro" id="IPR009875">
    <property type="entry name" value="PilZ_domain"/>
</dbReference>
<dbReference type="Pfam" id="PF07238">
    <property type="entry name" value="PilZ"/>
    <property type="match status" value="1"/>
</dbReference>
<evidence type="ECO:0000259" key="1">
    <source>
        <dbReference type="Pfam" id="PF07238"/>
    </source>
</evidence>
<dbReference type="RefSeq" id="WP_249305666.1">
    <property type="nucleotide sequence ID" value="NZ_JACRSW010000035.1"/>
</dbReference>
<sequence length="247" mass="29004">MLLEKIPLGKTLEIIVEREDYRYRLVSKVEDTNDRRVCVTAIASNGRFFHFEPQDRITLIYRSSEVMWMWDHVESGLAKLDGYPVHYFQIKDKGRTFNRRNAYRVNLFEEVLFGYYLDPDTGLCYSDVPLVPEHTGMTNEEVDNWLFEASKKHKVKGMIKDVSETGVGIYCDAEFGINDSIFFDIPSAYGNLSVQALIVRKNKVDSRSNRYDFYYGCVLTQSDRRLTRYIFEMQREFLKKQKASEGR</sequence>
<gene>
    <name evidence="2" type="ORF">H8700_10950</name>
</gene>
<protein>
    <submittedName>
        <fullName evidence="2">PilZ domain-containing protein</fullName>
    </submittedName>
</protein>